<dbReference type="GO" id="GO:0008990">
    <property type="term" value="F:rRNA (guanine-N2-)-methyltransferase activity"/>
    <property type="evidence" value="ECO:0007669"/>
    <property type="project" value="InterPro"/>
</dbReference>
<dbReference type="InterPro" id="IPR007536">
    <property type="entry name" value="16SrRNA_methylTrfase_J"/>
</dbReference>
<dbReference type="CDD" id="cd02440">
    <property type="entry name" value="AdoMet_MTases"/>
    <property type="match status" value="1"/>
</dbReference>
<dbReference type="PANTHER" id="PTHR36112:SF1">
    <property type="entry name" value="RIBOSOMAL RNA SMALL SUBUNIT METHYLTRANSFERASE J"/>
    <property type="match status" value="1"/>
</dbReference>
<dbReference type="InterPro" id="IPR029063">
    <property type="entry name" value="SAM-dependent_MTases_sf"/>
</dbReference>
<dbReference type="EMBL" id="OU594944">
    <property type="protein sequence ID" value="CAG9288152.1"/>
    <property type="molecule type" value="Genomic_DNA"/>
</dbReference>
<proteinExistence type="inferred from homology"/>
<organism evidence="1">
    <name type="scientific">Phaeodactylum tricornutum</name>
    <name type="common">Diatom</name>
    <dbReference type="NCBI Taxonomy" id="2850"/>
    <lineage>
        <taxon>Eukaryota</taxon>
        <taxon>Sar</taxon>
        <taxon>Stramenopiles</taxon>
        <taxon>Ochrophyta</taxon>
        <taxon>Bacillariophyta</taxon>
        <taxon>Bacillariophyceae</taxon>
        <taxon>Bacillariophycidae</taxon>
        <taxon>Naviculales</taxon>
        <taxon>Phaeodactylaceae</taxon>
        <taxon>Phaeodactylum</taxon>
    </lineage>
</organism>
<accession>A0A8J9X9S6</accession>
<dbReference type="Proteomes" id="UP000836788">
    <property type="component" value="Chromosome 3"/>
</dbReference>
<dbReference type="AlphaFoldDB" id="A0A8J9X9S6"/>
<protein>
    <submittedName>
        <fullName evidence="1">Uncharacterized protein</fullName>
    </submittedName>
</protein>
<gene>
    <name evidence="1" type="ORF">PTTT1_LOCUS37702</name>
</gene>
<sequence>MKIHRVLYSILTRALVWLPFRSNQVSRETVASVVTFCSDTNADWDEGALSRCNHQNICVVNGDFPGPTEDLVSILRLPLVRRDELCNVETESTFSHALSIVSYQNTAFGINDYAIAIQSLQHEFECRRSKKSRNNVKTKTKPFYVDFCPPLSSSLRRRISGEVGSDLLQKAISPRKGFPNGAIIYDLTAGFGQDALLMATAGARRVYMVERDPIVAVMLQDALRRLSNLADAGDNFAMDLSPRLSFQAGDGREVVRKLLAEKDASVLPDIVYLDPMFPARKKQASVKKNMQILHSLLETQTGDSILRQRDELELLHTALEAAGTKVVVKRPVHASPLGGASVEQKPSYDIRAPVNRWDVYLK</sequence>
<dbReference type="HAMAP" id="MF_01523">
    <property type="entry name" value="16SrRNA_methyltr_J"/>
    <property type="match status" value="1"/>
</dbReference>
<reference evidence="1" key="1">
    <citation type="submission" date="2022-02" db="EMBL/GenBank/DDBJ databases">
        <authorList>
            <person name="Giguere J D."/>
        </authorList>
    </citation>
    <scope>NUCLEOTIDE SEQUENCE</scope>
    <source>
        <strain evidence="1">CCAP 1055/1</strain>
    </source>
</reference>
<dbReference type="Gene3D" id="3.40.50.150">
    <property type="entry name" value="Vaccinia Virus protein VP39"/>
    <property type="match status" value="1"/>
</dbReference>
<dbReference type="PANTHER" id="PTHR36112">
    <property type="entry name" value="RIBOSOMAL RNA SMALL SUBUNIT METHYLTRANSFERASE J"/>
    <property type="match status" value="1"/>
</dbReference>
<dbReference type="SUPFAM" id="SSF53335">
    <property type="entry name" value="S-adenosyl-L-methionine-dependent methyltransferases"/>
    <property type="match status" value="1"/>
</dbReference>
<evidence type="ECO:0000313" key="1">
    <source>
        <dbReference type="EMBL" id="CAG9288152.1"/>
    </source>
</evidence>
<name>A0A8J9X9S6_PHATR</name>
<dbReference type="Pfam" id="PF04445">
    <property type="entry name" value="SAM_MT"/>
    <property type="match status" value="1"/>
</dbReference>